<accession>A0A9Q0F1L7</accession>
<dbReference type="GO" id="GO:0008234">
    <property type="term" value="F:cysteine-type peptidase activity"/>
    <property type="evidence" value="ECO:0007669"/>
    <property type="project" value="UniProtKB-KW"/>
</dbReference>
<dbReference type="Pfam" id="PF02902">
    <property type="entry name" value="Peptidase_C48"/>
    <property type="match status" value="1"/>
</dbReference>
<protein>
    <recommendedName>
        <fullName evidence="5">Ubiquitin-like protease family profile domain-containing protein</fullName>
    </recommendedName>
</protein>
<dbReference type="InterPro" id="IPR038765">
    <property type="entry name" value="Papain-like_cys_pep_sf"/>
</dbReference>
<dbReference type="EMBL" id="JAKUCV010007464">
    <property type="protein sequence ID" value="KAJ4823390.1"/>
    <property type="molecule type" value="Genomic_DNA"/>
</dbReference>
<dbReference type="Proteomes" id="UP001141552">
    <property type="component" value="Unassembled WGS sequence"/>
</dbReference>
<dbReference type="GO" id="GO:0006508">
    <property type="term" value="P:proteolysis"/>
    <property type="evidence" value="ECO:0007669"/>
    <property type="project" value="UniProtKB-KW"/>
</dbReference>
<comment type="similarity">
    <text evidence="1">Belongs to the peptidase C48 family.</text>
</comment>
<name>A0A9Q0F1L7_9ROSI</name>
<keyword evidence="4" id="KW-0788">Thiol protease</keyword>
<dbReference type="InterPro" id="IPR003653">
    <property type="entry name" value="Peptidase_C48_C"/>
</dbReference>
<proteinExistence type="inferred from homology"/>
<keyword evidence="7" id="KW-1185">Reference proteome</keyword>
<evidence type="ECO:0000256" key="1">
    <source>
        <dbReference type="ARBA" id="ARBA00005234"/>
    </source>
</evidence>
<feature type="domain" description="Ubiquitin-like protease family profile" evidence="5">
    <location>
        <begin position="1"/>
        <end position="202"/>
    </location>
</feature>
<keyword evidence="2" id="KW-0645">Protease</keyword>
<keyword evidence="3" id="KW-0378">Hydrolase</keyword>
<dbReference type="PROSITE" id="PS50600">
    <property type="entry name" value="ULP_PROTEASE"/>
    <property type="match status" value="1"/>
</dbReference>
<reference evidence="6" key="2">
    <citation type="journal article" date="2023" name="Plants (Basel)">
        <title>Annotation of the Turnera subulata (Passifloraceae) Draft Genome Reveals the S-Locus Evolved after the Divergence of Turneroideae from Passifloroideae in a Stepwise Manner.</title>
        <authorList>
            <person name="Henning P.M."/>
            <person name="Roalson E.H."/>
            <person name="Mir W."/>
            <person name="McCubbin A.G."/>
            <person name="Shore J.S."/>
        </authorList>
    </citation>
    <scope>NUCLEOTIDE SEQUENCE</scope>
    <source>
        <strain evidence="6">F60SS</strain>
    </source>
</reference>
<evidence type="ECO:0000256" key="4">
    <source>
        <dbReference type="ARBA" id="ARBA00022807"/>
    </source>
</evidence>
<dbReference type="PANTHER" id="PTHR46915">
    <property type="entry name" value="UBIQUITIN-LIKE PROTEASE 4-RELATED"/>
    <property type="match status" value="1"/>
</dbReference>
<evidence type="ECO:0000313" key="7">
    <source>
        <dbReference type="Proteomes" id="UP001141552"/>
    </source>
</evidence>
<dbReference type="PANTHER" id="PTHR46915:SF6">
    <property type="entry name" value="CYSTEINE PROTEINASES SUPERFAMILY PROTEIN"/>
    <property type="match status" value="1"/>
</dbReference>
<evidence type="ECO:0000256" key="2">
    <source>
        <dbReference type="ARBA" id="ARBA00022670"/>
    </source>
</evidence>
<sequence>MHDLKNCNPLPPWFLDNPRDLIPRRARSKRRSKYIPKEIIAKEKLDTEAFERYIGHLWPTLPEEKRNSFICLDSIWFNLYMKPAYKTRVVEWIKKKKIFSKKYVIVPILRWSHWCLLIMCDLGGSFQSEAAPYFLLLDSLQKANSRRFEPEIRKFVLDIYKSEGGAGNKKLRSQIKLLVPKVPQQKNETDCGYYVLYYIYLFVCSAPEHFLYVSGAPENLRIKRYPYFMEKNWFGPHSFELFCERLQSMRS</sequence>
<dbReference type="OrthoDB" id="1939479at2759"/>
<dbReference type="GO" id="GO:0016926">
    <property type="term" value="P:protein desumoylation"/>
    <property type="evidence" value="ECO:0007669"/>
    <property type="project" value="UniProtKB-ARBA"/>
</dbReference>
<comment type="caution">
    <text evidence="6">The sequence shown here is derived from an EMBL/GenBank/DDBJ whole genome shotgun (WGS) entry which is preliminary data.</text>
</comment>
<gene>
    <name evidence="6" type="ORF">Tsubulata_023432</name>
</gene>
<dbReference type="SUPFAM" id="SSF54001">
    <property type="entry name" value="Cysteine proteinases"/>
    <property type="match status" value="1"/>
</dbReference>
<evidence type="ECO:0000259" key="5">
    <source>
        <dbReference type="PROSITE" id="PS50600"/>
    </source>
</evidence>
<reference evidence="6" key="1">
    <citation type="submission" date="2022-02" db="EMBL/GenBank/DDBJ databases">
        <authorList>
            <person name="Henning P.M."/>
            <person name="McCubbin A.G."/>
            <person name="Shore J.S."/>
        </authorList>
    </citation>
    <scope>NUCLEOTIDE SEQUENCE</scope>
    <source>
        <strain evidence="6">F60SS</strain>
        <tissue evidence="6">Leaves</tissue>
    </source>
</reference>
<dbReference type="AlphaFoldDB" id="A0A9Q0F1L7"/>
<evidence type="ECO:0000256" key="3">
    <source>
        <dbReference type="ARBA" id="ARBA00022801"/>
    </source>
</evidence>
<evidence type="ECO:0000313" key="6">
    <source>
        <dbReference type="EMBL" id="KAJ4823390.1"/>
    </source>
</evidence>
<dbReference type="Gene3D" id="3.40.395.10">
    <property type="entry name" value="Adenoviral Proteinase, Chain A"/>
    <property type="match status" value="1"/>
</dbReference>
<organism evidence="6 7">
    <name type="scientific">Turnera subulata</name>
    <dbReference type="NCBI Taxonomy" id="218843"/>
    <lineage>
        <taxon>Eukaryota</taxon>
        <taxon>Viridiplantae</taxon>
        <taxon>Streptophyta</taxon>
        <taxon>Embryophyta</taxon>
        <taxon>Tracheophyta</taxon>
        <taxon>Spermatophyta</taxon>
        <taxon>Magnoliopsida</taxon>
        <taxon>eudicotyledons</taxon>
        <taxon>Gunneridae</taxon>
        <taxon>Pentapetalae</taxon>
        <taxon>rosids</taxon>
        <taxon>fabids</taxon>
        <taxon>Malpighiales</taxon>
        <taxon>Passifloraceae</taxon>
        <taxon>Turnera</taxon>
    </lineage>
</organism>